<reference evidence="3" key="1">
    <citation type="journal article" date="2019" name="Int. J. Syst. Evol. Microbiol.">
        <title>The Global Catalogue of Microorganisms (GCM) 10K type strain sequencing project: providing services to taxonomists for standard genome sequencing and annotation.</title>
        <authorList>
            <consortium name="The Broad Institute Genomics Platform"/>
            <consortium name="The Broad Institute Genome Sequencing Center for Infectious Disease"/>
            <person name="Wu L."/>
            <person name="Ma J."/>
        </authorList>
    </citation>
    <scope>NUCLEOTIDE SEQUENCE [LARGE SCALE GENOMIC DNA]</scope>
    <source>
        <strain evidence="3">KCTC 52416</strain>
    </source>
</reference>
<dbReference type="Gene3D" id="3.40.30.10">
    <property type="entry name" value="Glutaredoxin"/>
    <property type="match status" value="1"/>
</dbReference>
<evidence type="ECO:0000313" key="3">
    <source>
        <dbReference type="Proteomes" id="UP001595526"/>
    </source>
</evidence>
<proteinExistence type="predicted"/>
<dbReference type="SUPFAM" id="SSF52833">
    <property type="entry name" value="Thioredoxin-like"/>
    <property type="match status" value="1"/>
</dbReference>
<sequence>MSKTPNSEIIGARLLNDRQRDTLAITTVANGIFTLEAKQLALKEVYFLEIKGKSTRRGTSGLDWTEYVPVFFEKPGAALSLSQRSFDHPGSISKTEFSIAGDSDEQQLLNRWQHALNRRQADMEEKMVHYVLGMSGSEKVAAVAEKDTAVDVTHRFIQQRKPLVASLFLAYASNTHRKYVDDYAALYDTVSVAAKRTKYGIDLRQRLDRISAPVEQLKPTQLAAVDPGLQRLAWDDFDTCKYLLLSFWNSMDKRAHTVVKQVEDKASELAQRETAVIHLSMDSKLSQWKKMSQSLNLQHNYKLRNEAQQPLVDRLYMTELPRMVLIQPGGKVIDADVSLDGLVKRLERL</sequence>
<feature type="domain" description="Thioredoxin-like fold" evidence="1">
    <location>
        <begin position="241"/>
        <end position="332"/>
    </location>
</feature>
<comment type="caution">
    <text evidence="2">The sequence shown here is derived from an EMBL/GenBank/DDBJ whole genome shotgun (WGS) entry which is preliminary data.</text>
</comment>
<keyword evidence="3" id="KW-1185">Reference proteome</keyword>
<organism evidence="2 3">
    <name type="scientific">Parapedobacter deserti</name>
    <dbReference type="NCBI Taxonomy" id="1912957"/>
    <lineage>
        <taxon>Bacteria</taxon>
        <taxon>Pseudomonadati</taxon>
        <taxon>Bacteroidota</taxon>
        <taxon>Sphingobacteriia</taxon>
        <taxon>Sphingobacteriales</taxon>
        <taxon>Sphingobacteriaceae</taxon>
        <taxon>Parapedobacter</taxon>
    </lineage>
</organism>
<accession>A0ABV7JTQ4</accession>
<evidence type="ECO:0000313" key="2">
    <source>
        <dbReference type="EMBL" id="MFC3200159.1"/>
    </source>
</evidence>
<dbReference type="InterPro" id="IPR012336">
    <property type="entry name" value="Thioredoxin-like_fold"/>
</dbReference>
<protein>
    <submittedName>
        <fullName evidence="2">Thioredoxin family protein</fullName>
    </submittedName>
</protein>
<dbReference type="InterPro" id="IPR036249">
    <property type="entry name" value="Thioredoxin-like_sf"/>
</dbReference>
<dbReference type="Proteomes" id="UP001595526">
    <property type="component" value="Unassembled WGS sequence"/>
</dbReference>
<name>A0ABV7JTQ4_9SPHI</name>
<dbReference type="Pfam" id="PF13905">
    <property type="entry name" value="Thioredoxin_8"/>
    <property type="match status" value="1"/>
</dbReference>
<dbReference type="EMBL" id="JBHRTA010000062">
    <property type="protein sequence ID" value="MFC3200159.1"/>
    <property type="molecule type" value="Genomic_DNA"/>
</dbReference>
<evidence type="ECO:0000259" key="1">
    <source>
        <dbReference type="Pfam" id="PF13905"/>
    </source>
</evidence>
<gene>
    <name evidence="2" type="ORF">ACFOET_21235</name>
</gene>